<feature type="non-terminal residue" evidence="1">
    <location>
        <position position="451"/>
    </location>
</feature>
<evidence type="ECO:0000313" key="1">
    <source>
        <dbReference type="EMBL" id="CAG8625047.1"/>
    </source>
</evidence>
<name>A0ACA9N119_9GLOM</name>
<sequence length="451" mass="52718">MVFYFKILDKFANKSNKAAICRACYEALGDEAKKLTNKANLCYNHLKSCPHCALKHTKEELEEILQLDKEVMQESDHESNEEENSSNKTEHTTSQNLINPFKRKKQTSVSQYLHHSLSEKIQQQFERHLIRSTVMNGMSFRWIEDEDIVAAFKLANPAIQLPLRRKLSGSILKKEVNITKEQFEITAKDGPIGVTLAFDGWKNVNAEDISSERSCAININMFTKKYIEDLATKEINVIRQLRNQQMNLYNGKAFALTSPCDTRWNSFYNSFNSILKSKDALTILVTSLENSNNTDNKKVPSDIAEIIEDSMFWNNLKELNKILLPFCATLNKLQCDSARLYDIMHAYAWIVSTIQRKPDSPFRSHMLSRLEKWWDQWEQPLLILSWLLHPTYSLKKLNLRLNSLSVPILGKWVVYYYKNWFDNRPEDILSKLEDFWQIIHPLTQYHLINLR</sequence>
<reference evidence="1" key="1">
    <citation type="submission" date="2021-06" db="EMBL/GenBank/DDBJ databases">
        <authorList>
            <person name="Kallberg Y."/>
            <person name="Tangrot J."/>
            <person name="Rosling A."/>
        </authorList>
    </citation>
    <scope>NUCLEOTIDE SEQUENCE</scope>
    <source>
        <strain evidence="1">MA461A</strain>
    </source>
</reference>
<gene>
    <name evidence="1" type="ORF">RPERSI_LOCUS6871</name>
</gene>
<proteinExistence type="predicted"/>
<comment type="caution">
    <text evidence="1">The sequence shown here is derived from an EMBL/GenBank/DDBJ whole genome shotgun (WGS) entry which is preliminary data.</text>
</comment>
<dbReference type="Proteomes" id="UP000789920">
    <property type="component" value="Unassembled WGS sequence"/>
</dbReference>
<protein>
    <submittedName>
        <fullName evidence="1">18320_t:CDS:1</fullName>
    </submittedName>
</protein>
<keyword evidence="2" id="KW-1185">Reference proteome</keyword>
<dbReference type="EMBL" id="CAJVQC010011202">
    <property type="protein sequence ID" value="CAG8625047.1"/>
    <property type="molecule type" value="Genomic_DNA"/>
</dbReference>
<organism evidence="1 2">
    <name type="scientific">Racocetra persica</name>
    <dbReference type="NCBI Taxonomy" id="160502"/>
    <lineage>
        <taxon>Eukaryota</taxon>
        <taxon>Fungi</taxon>
        <taxon>Fungi incertae sedis</taxon>
        <taxon>Mucoromycota</taxon>
        <taxon>Glomeromycotina</taxon>
        <taxon>Glomeromycetes</taxon>
        <taxon>Diversisporales</taxon>
        <taxon>Gigasporaceae</taxon>
        <taxon>Racocetra</taxon>
    </lineage>
</organism>
<accession>A0ACA9N119</accession>
<evidence type="ECO:0000313" key="2">
    <source>
        <dbReference type="Proteomes" id="UP000789920"/>
    </source>
</evidence>